<evidence type="ECO:0000256" key="2">
    <source>
        <dbReference type="ARBA" id="ARBA00022670"/>
    </source>
</evidence>
<dbReference type="InterPro" id="IPR050131">
    <property type="entry name" value="Peptidase_S8_subtilisin-like"/>
</dbReference>
<dbReference type="FunFam" id="3.40.50.200:FF:000014">
    <property type="entry name" value="Proteinase K"/>
    <property type="match status" value="1"/>
</dbReference>
<dbReference type="GO" id="GO:0006508">
    <property type="term" value="P:proteolysis"/>
    <property type="evidence" value="ECO:0007669"/>
    <property type="project" value="UniProtKB-KW"/>
</dbReference>
<dbReference type="InterPro" id="IPR036852">
    <property type="entry name" value="Peptidase_S8/S53_dom_sf"/>
</dbReference>
<dbReference type="RefSeq" id="WP_212683225.1">
    <property type="nucleotide sequence ID" value="NZ_JAGSPM010000002.1"/>
</dbReference>
<gene>
    <name evidence="10" type="ORF">KDM92_04695</name>
</gene>
<name>A0A941I110_9BURK</name>
<evidence type="ECO:0000256" key="6">
    <source>
        <dbReference type="SAM" id="SignalP"/>
    </source>
</evidence>
<protein>
    <submittedName>
        <fullName evidence="10">S8 family peptidase</fullName>
    </submittedName>
</protein>
<dbReference type="Pfam" id="PF00082">
    <property type="entry name" value="Peptidase_S8"/>
    <property type="match status" value="1"/>
</dbReference>
<dbReference type="PROSITE" id="PS51892">
    <property type="entry name" value="SUBTILASE"/>
    <property type="match status" value="1"/>
</dbReference>
<evidence type="ECO:0000256" key="3">
    <source>
        <dbReference type="ARBA" id="ARBA00022801"/>
    </source>
</evidence>
<feature type="active site" description="Charge relay system" evidence="5">
    <location>
        <position position="336"/>
    </location>
</feature>
<organism evidence="10 11">
    <name type="scientific">Undibacterium baiyunense</name>
    <dbReference type="NCBI Taxonomy" id="2828731"/>
    <lineage>
        <taxon>Bacteria</taxon>
        <taxon>Pseudomonadati</taxon>
        <taxon>Pseudomonadota</taxon>
        <taxon>Betaproteobacteria</taxon>
        <taxon>Burkholderiales</taxon>
        <taxon>Oxalobacteraceae</taxon>
        <taxon>Undibacterium</taxon>
    </lineage>
</organism>
<evidence type="ECO:0000256" key="5">
    <source>
        <dbReference type="PROSITE-ProRule" id="PRU01240"/>
    </source>
</evidence>
<keyword evidence="11" id="KW-1185">Reference proteome</keyword>
<dbReference type="Pfam" id="PF05922">
    <property type="entry name" value="Inhibitor_I9"/>
    <property type="match status" value="1"/>
</dbReference>
<dbReference type="PROSITE" id="PS51257">
    <property type="entry name" value="PROKAR_LIPOPROTEIN"/>
    <property type="match status" value="1"/>
</dbReference>
<evidence type="ECO:0000259" key="7">
    <source>
        <dbReference type="Pfam" id="PF00082"/>
    </source>
</evidence>
<dbReference type="InterPro" id="IPR034193">
    <property type="entry name" value="PCSK9_ProteinaseK-like"/>
</dbReference>
<dbReference type="SUPFAM" id="SSF54897">
    <property type="entry name" value="Protease propeptides/inhibitors"/>
    <property type="match status" value="1"/>
</dbReference>
<dbReference type="InterPro" id="IPR023827">
    <property type="entry name" value="Peptidase_S8_Asp-AS"/>
</dbReference>
<feature type="chain" id="PRO_5037740187" evidence="6">
    <location>
        <begin position="23"/>
        <end position="610"/>
    </location>
</feature>
<feature type="active site" description="Charge relay system" evidence="5">
    <location>
        <position position="151"/>
    </location>
</feature>
<feature type="signal peptide" evidence="6">
    <location>
        <begin position="1"/>
        <end position="22"/>
    </location>
</feature>
<dbReference type="InterPro" id="IPR015500">
    <property type="entry name" value="Peptidase_S8_subtilisin-rel"/>
</dbReference>
<feature type="domain" description="Inhibitor I9" evidence="9">
    <location>
        <begin position="37"/>
        <end position="112"/>
    </location>
</feature>
<dbReference type="GO" id="GO:0005615">
    <property type="term" value="C:extracellular space"/>
    <property type="evidence" value="ECO:0007669"/>
    <property type="project" value="TreeGrafter"/>
</dbReference>
<keyword evidence="2 5" id="KW-0645">Protease</keyword>
<dbReference type="Proteomes" id="UP000680158">
    <property type="component" value="Unassembled WGS sequence"/>
</dbReference>
<dbReference type="InterPro" id="IPR007280">
    <property type="entry name" value="Peptidase_C_arc/bac"/>
</dbReference>
<dbReference type="Pfam" id="PF04151">
    <property type="entry name" value="PPC"/>
    <property type="match status" value="2"/>
</dbReference>
<dbReference type="InterPro" id="IPR010259">
    <property type="entry name" value="S8pro/Inhibitor_I9"/>
</dbReference>
<comment type="caution">
    <text evidence="10">The sequence shown here is derived from an EMBL/GenBank/DDBJ whole genome shotgun (WGS) entry which is preliminary data.</text>
</comment>
<dbReference type="AlphaFoldDB" id="A0A941I110"/>
<evidence type="ECO:0000259" key="9">
    <source>
        <dbReference type="Pfam" id="PF05922"/>
    </source>
</evidence>
<sequence length="610" mass="61913">MKKLVKLTLAASAVMSCFAAQAGEIRGINASNVIPNRYIVVFKDNAMMSARGERQTSEIVAKGVGMRFGAKVERSFNHVLNGAVITTDVENAKRMADDPEVAYVEADQIMRISGTQTSATWGLDRIDQTNLPLNGSFTYPSSSGVHAYILDTGIRGTHNDFTGRMGNGYTAVNDGQGTNDCQGHGTHVAGTVGGTTWGVAKNVTLHPVRVLGCDGSGSNSGVIAGMDWVTANAVKPAVANMSLGGGASQATDDAIARMTNAGITTVVAAGNDSSNACNYSPARAPSAITVGSTTSSDAMSSFSNYGSCVDVYGPGSNITSASYSSNTGSTSMSGTSMASPHLAGVAALYLAANPNATPSQVTTAIVNNSLTGKITGIPSGVNKFVNIQFLNGDVVTPPTGGELTKDVAKSFSAAAGQSAAYTFVVPSGASNLTFKMSGGTGDGDLYTKLGSAPTTTSYLAKSDGSTNTETITIAAPAAGTYHLLANAYAAVNGASIVASYQTGTTPPTGTALVSGTAQGVTLATNASKLYYITVPSGKTSLTFTLSGGTGDGDLYARMTTAPTTTSYTKKSDGSTNTETITFSAPTAGTYYLLVNAYAAVNGASVKAVVQ</sequence>
<dbReference type="PRINTS" id="PR00723">
    <property type="entry name" value="SUBTILISIN"/>
</dbReference>
<feature type="active site" description="Charge relay system" evidence="5">
    <location>
        <position position="184"/>
    </location>
</feature>
<evidence type="ECO:0000259" key="8">
    <source>
        <dbReference type="Pfam" id="PF04151"/>
    </source>
</evidence>
<dbReference type="EMBL" id="JAGSPM010000002">
    <property type="protein sequence ID" value="MBR7745868.1"/>
    <property type="molecule type" value="Genomic_DNA"/>
</dbReference>
<evidence type="ECO:0000313" key="10">
    <source>
        <dbReference type="EMBL" id="MBR7745868.1"/>
    </source>
</evidence>
<proteinExistence type="inferred from homology"/>
<keyword evidence="4 5" id="KW-0720">Serine protease</keyword>
<dbReference type="InterPro" id="IPR022398">
    <property type="entry name" value="Peptidase_S8_His-AS"/>
</dbReference>
<evidence type="ECO:0000313" key="11">
    <source>
        <dbReference type="Proteomes" id="UP000680158"/>
    </source>
</evidence>
<reference evidence="10 11" key="1">
    <citation type="submission" date="2021-04" db="EMBL/GenBank/DDBJ databases">
        <title>novel species isolated from subtropical streams in China.</title>
        <authorList>
            <person name="Lu H."/>
        </authorList>
    </citation>
    <scope>NUCLEOTIDE SEQUENCE [LARGE SCALE GENOMIC DNA]</scope>
    <source>
        <strain evidence="10 11">BYS107W</strain>
    </source>
</reference>
<accession>A0A941I110</accession>
<dbReference type="Gene3D" id="3.40.50.200">
    <property type="entry name" value="Peptidase S8/S53 domain"/>
    <property type="match status" value="1"/>
</dbReference>
<dbReference type="PANTHER" id="PTHR43806:SF11">
    <property type="entry name" value="CEREVISIN-RELATED"/>
    <property type="match status" value="1"/>
</dbReference>
<evidence type="ECO:0000256" key="1">
    <source>
        <dbReference type="ARBA" id="ARBA00011073"/>
    </source>
</evidence>
<comment type="similarity">
    <text evidence="1 5">Belongs to the peptidase S8 family.</text>
</comment>
<dbReference type="PROSITE" id="PS00136">
    <property type="entry name" value="SUBTILASE_ASP"/>
    <property type="match status" value="1"/>
</dbReference>
<dbReference type="Gene3D" id="2.60.120.380">
    <property type="match status" value="2"/>
</dbReference>
<keyword evidence="3 5" id="KW-0378">Hydrolase</keyword>
<evidence type="ECO:0000256" key="4">
    <source>
        <dbReference type="ARBA" id="ARBA00022825"/>
    </source>
</evidence>
<dbReference type="GO" id="GO:0004252">
    <property type="term" value="F:serine-type endopeptidase activity"/>
    <property type="evidence" value="ECO:0007669"/>
    <property type="project" value="UniProtKB-UniRule"/>
</dbReference>
<dbReference type="Gene3D" id="3.30.70.80">
    <property type="entry name" value="Peptidase S8 propeptide/proteinase inhibitor I9"/>
    <property type="match status" value="1"/>
</dbReference>
<feature type="domain" description="Peptidase C-terminal archaeal/bacterial" evidence="8">
    <location>
        <begin position="527"/>
        <end position="595"/>
    </location>
</feature>
<keyword evidence="6" id="KW-0732">Signal</keyword>
<dbReference type="PROSITE" id="PS00137">
    <property type="entry name" value="SUBTILASE_HIS"/>
    <property type="match status" value="1"/>
</dbReference>
<dbReference type="CDD" id="cd04077">
    <property type="entry name" value="Peptidases_S8_PCSK9_ProteinaseK_like"/>
    <property type="match status" value="1"/>
</dbReference>
<dbReference type="PANTHER" id="PTHR43806">
    <property type="entry name" value="PEPTIDASE S8"/>
    <property type="match status" value="1"/>
</dbReference>
<dbReference type="InterPro" id="IPR037045">
    <property type="entry name" value="S8pro/Inhibitor_I9_sf"/>
</dbReference>
<feature type="domain" description="Peptidase S8/S53" evidence="7">
    <location>
        <begin position="149"/>
        <end position="369"/>
    </location>
</feature>
<dbReference type="SUPFAM" id="SSF52743">
    <property type="entry name" value="Subtilisin-like"/>
    <property type="match status" value="1"/>
</dbReference>
<feature type="domain" description="Peptidase C-terminal archaeal/bacterial" evidence="8">
    <location>
        <begin position="418"/>
        <end position="484"/>
    </location>
</feature>
<dbReference type="InterPro" id="IPR000209">
    <property type="entry name" value="Peptidase_S8/S53_dom"/>
</dbReference>